<dbReference type="Proteomes" id="UP000678228">
    <property type="component" value="Unassembled WGS sequence"/>
</dbReference>
<reference evidence="9" key="1">
    <citation type="submission" date="2021-03" db="EMBL/GenBank/DDBJ databases">
        <title>Bacillus suaedae sp. nov., isolated from Suaeda aralocaspica.</title>
        <authorList>
            <person name="Lei R.F.R."/>
        </authorList>
    </citation>
    <scope>NUCLEOTIDE SEQUENCE</scope>
    <source>
        <strain evidence="9">YZJH907-2</strain>
    </source>
</reference>
<evidence type="ECO:0000259" key="8">
    <source>
        <dbReference type="Pfam" id="PF09335"/>
    </source>
</evidence>
<evidence type="ECO:0000256" key="7">
    <source>
        <dbReference type="RuleBase" id="RU367016"/>
    </source>
</evidence>
<dbReference type="EMBL" id="JAGKSQ010000008">
    <property type="protein sequence ID" value="MBP3952965.1"/>
    <property type="molecule type" value="Genomic_DNA"/>
</dbReference>
<dbReference type="InterPro" id="IPR032816">
    <property type="entry name" value="VTT_dom"/>
</dbReference>
<keyword evidence="4 7" id="KW-0812">Transmembrane</keyword>
<evidence type="ECO:0000313" key="10">
    <source>
        <dbReference type="Proteomes" id="UP000678228"/>
    </source>
</evidence>
<feature type="transmembrane region" description="Helical" evidence="7">
    <location>
        <begin position="15"/>
        <end position="34"/>
    </location>
</feature>
<sequence length="203" mass="23074">MEGELNVWFDVIKQYGYLALFLIFVVGLFIFPVPNEVLLMSGGLLSTTRLLEPLPTFIVILASIFTHGTILYMIGSAIGHKKTTKKPHSVWHRRALKGKQLLDKYGIKAAGFSYFFPFIRHAVPFSIGMSDISYRLFALVAFSSATIWLGLYFSIGFFFGRSITDWTTFVYSIISILAVILISFIIVQVWKQKQLIKKSRSNE</sequence>
<accession>A0A940X0L4</accession>
<evidence type="ECO:0000256" key="1">
    <source>
        <dbReference type="ARBA" id="ARBA00004651"/>
    </source>
</evidence>
<feature type="transmembrane region" description="Helical" evidence="7">
    <location>
        <begin position="169"/>
        <end position="190"/>
    </location>
</feature>
<dbReference type="PANTHER" id="PTHR30353:SF15">
    <property type="entry name" value="INNER MEMBRANE PROTEIN YABI"/>
    <property type="match status" value="1"/>
</dbReference>
<evidence type="ECO:0000313" key="9">
    <source>
        <dbReference type="EMBL" id="MBP3952965.1"/>
    </source>
</evidence>
<comment type="caution">
    <text evidence="9">The sequence shown here is derived from an EMBL/GenBank/DDBJ whole genome shotgun (WGS) entry which is preliminary data.</text>
</comment>
<evidence type="ECO:0000256" key="3">
    <source>
        <dbReference type="ARBA" id="ARBA00022475"/>
    </source>
</evidence>
<evidence type="ECO:0000256" key="5">
    <source>
        <dbReference type="ARBA" id="ARBA00022989"/>
    </source>
</evidence>
<keyword evidence="3 7" id="KW-1003">Cell membrane</keyword>
<dbReference type="RefSeq" id="WP_210598812.1">
    <property type="nucleotide sequence ID" value="NZ_JAGKSQ010000008.1"/>
</dbReference>
<name>A0A940X0L4_9BACI</name>
<evidence type="ECO:0000256" key="4">
    <source>
        <dbReference type="ARBA" id="ARBA00022692"/>
    </source>
</evidence>
<proteinExistence type="inferred from homology"/>
<dbReference type="AlphaFoldDB" id="A0A940X0L4"/>
<evidence type="ECO:0000256" key="6">
    <source>
        <dbReference type="ARBA" id="ARBA00023136"/>
    </source>
</evidence>
<dbReference type="Pfam" id="PF09335">
    <property type="entry name" value="VTT_dom"/>
    <property type="match status" value="1"/>
</dbReference>
<feature type="transmembrane region" description="Helical" evidence="7">
    <location>
        <begin position="54"/>
        <end position="75"/>
    </location>
</feature>
<dbReference type="InterPro" id="IPR032818">
    <property type="entry name" value="DedA-like"/>
</dbReference>
<feature type="domain" description="VTT" evidence="8">
    <location>
        <begin position="33"/>
        <end position="156"/>
    </location>
</feature>
<keyword evidence="6 7" id="KW-0472">Membrane</keyword>
<feature type="transmembrane region" description="Helical" evidence="7">
    <location>
        <begin position="136"/>
        <end position="157"/>
    </location>
</feature>
<comment type="subcellular location">
    <subcellularLocation>
        <location evidence="1 7">Cell membrane</location>
        <topology evidence="1 7">Multi-pass membrane protein</topology>
    </subcellularLocation>
</comment>
<evidence type="ECO:0000256" key="2">
    <source>
        <dbReference type="ARBA" id="ARBA00010792"/>
    </source>
</evidence>
<protein>
    <submittedName>
        <fullName evidence="9">DedA family protein</fullName>
    </submittedName>
</protein>
<keyword evidence="5 7" id="KW-1133">Transmembrane helix</keyword>
<organism evidence="9 10">
    <name type="scientific">Halalkalibacter suaedae</name>
    <dbReference type="NCBI Taxonomy" id="2822140"/>
    <lineage>
        <taxon>Bacteria</taxon>
        <taxon>Bacillati</taxon>
        <taxon>Bacillota</taxon>
        <taxon>Bacilli</taxon>
        <taxon>Bacillales</taxon>
        <taxon>Bacillaceae</taxon>
        <taxon>Halalkalibacter</taxon>
    </lineage>
</organism>
<dbReference type="GO" id="GO:0005886">
    <property type="term" value="C:plasma membrane"/>
    <property type="evidence" value="ECO:0007669"/>
    <property type="project" value="UniProtKB-SubCell"/>
</dbReference>
<gene>
    <name evidence="9" type="ORF">J7W16_17720</name>
</gene>
<keyword evidence="10" id="KW-1185">Reference proteome</keyword>
<dbReference type="PANTHER" id="PTHR30353">
    <property type="entry name" value="INNER MEMBRANE PROTEIN DEDA-RELATED"/>
    <property type="match status" value="1"/>
</dbReference>
<comment type="similarity">
    <text evidence="2 7">Belongs to the DedA family.</text>
</comment>